<reference evidence="1" key="1">
    <citation type="submission" date="2020-09" db="EMBL/GenBank/DDBJ databases">
        <authorList>
            <person name="Yoon J.-W."/>
        </authorList>
    </citation>
    <scope>NUCLEOTIDE SEQUENCE</scope>
    <source>
        <strain evidence="1">KMU-158</strain>
    </source>
</reference>
<dbReference type="AlphaFoldDB" id="A0A927C3R1"/>
<evidence type="ECO:0000313" key="2">
    <source>
        <dbReference type="Proteomes" id="UP000610558"/>
    </source>
</evidence>
<name>A0A927C3R1_9GAMM</name>
<dbReference type="EMBL" id="JACXLD010000003">
    <property type="protein sequence ID" value="MBD2858925.1"/>
    <property type="molecule type" value="Genomic_DNA"/>
</dbReference>
<evidence type="ECO:0000313" key="1">
    <source>
        <dbReference type="EMBL" id="MBD2858925.1"/>
    </source>
</evidence>
<protein>
    <submittedName>
        <fullName evidence="1">Uncharacterized protein</fullName>
    </submittedName>
</protein>
<keyword evidence="2" id="KW-1185">Reference proteome</keyword>
<gene>
    <name evidence="1" type="ORF">IB286_07850</name>
</gene>
<dbReference type="RefSeq" id="WP_190764232.1">
    <property type="nucleotide sequence ID" value="NZ_JACXLD010000003.1"/>
</dbReference>
<accession>A0A927C3R1</accession>
<comment type="caution">
    <text evidence="1">The sequence shown here is derived from an EMBL/GenBank/DDBJ whole genome shotgun (WGS) entry which is preliminary data.</text>
</comment>
<dbReference type="Proteomes" id="UP000610558">
    <property type="component" value="Unassembled WGS sequence"/>
</dbReference>
<proteinExistence type="predicted"/>
<sequence length="89" mass="10083">MLLFSINAVSKTDQGEFKAGEEVPFIVYIDFADMFGAEYLAKLYVMREGFTDVNIIKRRKIAIDKALSQDPQVKQALEKGYCLQAFSAH</sequence>
<organism evidence="1 2">
    <name type="scientific">Spongiibacter pelagi</name>
    <dbReference type="NCBI Taxonomy" id="2760804"/>
    <lineage>
        <taxon>Bacteria</taxon>
        <taxon>Pseudomonadati</taxon>
        <taxon>Pseudomonadota</taxon>
        <taxon>Gammaproteobacteria</taxon>
        <taxon>Cellvibrionales</taxon>
        <taxon>Spongiibacteraceae</taxon>
        <taxon>Spongiibacter</taxon>
    </lineage>
</organism>